<feature type="transmembrane region" description="Helical" evidence="8">
    <location>
        <begin position="266"/>
        <end position="284"/>
    </location>
</feature>
<keyword evidence="4" id="KW-0378">Hydrolase</keyword>
<dbReference type="CDD" id="cd06160">
    <property type="entry name" value="S2P-M50_like_2"/>
    <property type="match status" value="1"/>
</dbReference>
<evidence type="ECO:0000256" key="5">
    <source>
        <dbReference type="ARBA" id="ARBA00022946"/>
    </source>
</evidence>
<feature type="transmembrane region" description="Helical" evidence="8">
    <location>
        <begin position="125"/>
        <end position="144"/>
    </location>
</feature>
<proteinExistence type="predicted"/>
<dbReference type="Pfam" id="PF02163">
    <property type="entry name" value="Peptidase_M50"/>
    <property type="match status" value="1"/>
</dbReference>
<keyword evidence="10" id="KW-0482">Metalloprotease</keyword>
<evidence type="ECO:0000256" key="1">
    <source>
        <dbReference type="ARBA" id="ARBA00004141"/>
    </source>
</evidence>
<evidence type="ECO:0000256" key="4">
    <source>
        <dbReference type="ARBA" id="ARBA00022801"/>
    </source>
</evidence>
<dbReference type="PATRIC" id="fig|1185654.4.peg.208"/>
<keyword evidence="3 8" id="KW-0812">Transmembrane</keyword>
<keyword evidence="6 8" id="KW-1133">Transmembrane helix</keyword>
<evidence type="ECO:0000256" key="7">
    <source>
        <dbReference type="ARBA" id="ARBA00023136"/>
    </source>
</evidence>
<dbReference type="GO" id="GO:0008237">
    <property type="term" value="F:metallopeptidase activity"/>
    <property type="evidence" value="ECO:0007669"/>
    <property type="project" value="UniProtKB-KW"/>
</dbReference>
<dbReference type="GO" id="GO:0016020">
    <property type="term" value="C:membrane"/>
    <property type="evidence" value="ECO:0007669"/>
    <property type="project" value="UniProtKB-SubCell"/>
</dbReference>
<evidence type="ECO:0000256" key="8">
    <source>
        <dbReference type="SAM" id="Phobius"/>
    </source>
</evidence>
<dbReference type="InterPro" id="IPR044838">
    <property type="entry name" value="EGY1-like"/>
</dbReference>
<feature type="transmembrane region" description="Helical" evidence="8">
    <location>
        <begin position="231"/>
        <end position="254"/>
    </location>
</feature>
<feature type="transmembrane region" description="Helical" evidence="8">
    <location>
        <begin position="336"/>
        <end position="366"/>
    </location>
</feature>
<organism evidence="11">
    <name type="scientific">Pyrococcus furiosus COM1</name>
    <dbReference type="NCBI Taxonomy" id="1185654"/>
    <lineage>
        <taxon>Archaea</taxon>
        <taxon>Methanobacteriati</taxon>
        <taxon>Methanobacteriota</taxon>
        <taxon>Thermococci</taxon>
        <taxon>Thermococcales</taxon>
        <taxon>Thermococcaceae</taxon>
        <taxon>Pyrococcus</taxon>
    </lineage>
</organism>
<feature type="transmembrane region" description="Helical" evidence="8">
    <location>
        <begin position="386"/>
        <end position="404"/>
    </location>
</feature>
<comment type="subcellular location">
    <subcellularLocation>
        <location evidence="1">Membrane</location>
        <topology evidence="1">Multi-pass membrane protein</topology>
    </subcellularLocation>
</comment>
<gene>
    <name evidence="10" type="ORF">PFC_01040</name>
</gene>
<name>I6UN59_9EURY</name>
<evidence type="ECO:0000256" key="6">
    <source>
        <dbReference type="ARBA" id="ARBA00022989"/>
    </source>
</evidence>
<feature type="transmembrane region" description="Helical" evidence="8">
    <location>
        <begin position="201"/>
        <end position="219"/>
    </location>
</feature>
<evidence type="ECO:0000256" key="3">
    <source>
        <dbReference type="ARBA" id="ARBA00022692"/>
    </source>
</evidence>
<evidence type="ECO:0000256" key="2">
    <source>
        <dbReference type="ARBA" id="ARBA00022670"/>
    </source>
</evidence>
<dbReference type="Proteomes" id="UP000006216">
    <property type="component" value="Chromosome"/>
</dbReference>
<dbReference type="InterPro" id="IPR008915">
    <property type="entry name" value="Peptidase_M50"/>
</dbReference>
<dbReference type="KEGG" id="pfi:PFC_01040"/>
<keyword evidence="2 10" id="KW-0645">Protease</keyword>
<evidence type="ECO:0000259" key="9">
    <source>
        <dbReference type="Pfam" id="PF02163"/>
    </source>
</evidence>
<feature type="transmembrane region" description="Helical" evidence="8">
    <location>
        <begin position="164"/>
        <end position="180"/>
    </location>
</feature>
<dbReference type="PANTHER" id="PTHR31412">
    <property type="entry name" value="ZINC METALLOPROTEASE EGY1"/>
    <property type="match status" value="1"/>
</dbReference>
<reference evidence="10 11" key="1">
    <citation type="journal article" date="2012" name="J. Bacteriol.">
        <title>Genome Sequencing of a Genetically-Tractable Pyrococcus furiosus Strain Reveals a Highly Dynamic Genome.</title>
        <authorList>
            <person name="Bridger S.L."/>
            <person name="Lancaster W.A."/>
            <person name="Poole F.L.II."/>
            <person name="Schut G.J."/>
            <person name="Adams M.W."/>
        </authorList>
    </citation>
    <scope>NUCLEOTIDE SEQUENCE [LARGE SCALE GENOMIC DNA]</scope>
    <source>
        <strain evidence="10 11">COM1</strain>
    </source>
</reference>
<evidence type="ECO:0000313" key="11">
    <source>
        <dbReference type="Proteomes" id="UP000006216"/>
    </source>
</evidence>
<keyword evidence="5" id="KW-0809">Transit peptide</keyword>
<keyword evidence="7 8" id="KW-0472">Membrane</keyword>
<accession>I6UN59</accession>
<dbReference type="PANTHER" id="PTHR31412:SF0">
    <property type="entry name" value="ZINC METALLOPROTEASE EGY1, CHLOROPLASTIC-RELATED"/>
    <property type="match status" value="1"/>
</dbReference>
<dbReference type="AlphaFoldDB" id="I6UN59"/>
<evidence type="ECO:0000313" key="10">
    <source>
        <dbReference type="EMBL" id="AFN03181.1"/>
    </source>
</evidence>
<feature type="domain" description="Peptidase M50" evidence="9">
    <location>
        <begin position="170"/>
        <end position="335"/>
    </location>
</feature>
<protein>
    <submittedName>
        <fullName evidence="10">Metalloprotease</fullName>
    </submittedName>
</protein>
<sequence>MPRGIYECVNCKHREVLDKTQPLLPGRCPVCGGDMILVGYELDIEEEEKPSFEDFLREHYDLGELIEHRGEVYAYEVLGIKTENFEEVLREAEKFGYWLALKRREGKIVLYVFPAQLYEDKENPLVGIALFILTLLSTFFAGYILSLNYVKTLEDLNLPGIKNLYLNALAFSLGIISILGSHEMGHKIAATIHNVKSTFPYFIPFPSFIGTLGAIIRVKSPIPTRNAAIDLGASGPLVGLIVAIPVTAIGLRLSPLVPVDYLQGEGTIYFGMNLIFYGLSKLVIGDVPEGFGIILHPLAIAGWVGILVTFLNLLPAAQLDGGHIARAFLPEKVHRVLTYALGFVAIGLSYLWPGWFLWGLLILIMGRVGNPGALDEVTPLTWSRKVLAIIIWAVFIASATLVPFSTSS</sequence>
<dbReference type="HOGENOM" id="CLU_028221_0_1_2"/>
<feature type="transmembrane region" description="Helical" evidence="8">
    <location>
        <begin position="290"/>
        <end position="315"/>
    </location>
</feature>
<dbReference type="GO" id="GO:0006508">
    <property type="term" value="P:proteolysis"/>
    <property type="evidence" value="ECO:0007669"/>
    <property type="project" value="UniProtKB-KW"/>
</dbReference>
<dbReference type="EMBL" id="CP003685">
    <property type="protein sequence ID" value="AFN03181.1"/>
    <property type="molecule type" value="Genomic_DNA"/>
</dbReference>